<dbReference type="EMBL" id="CH474016">
    <property type="protein sequence ID" value="EDL93096.1"/>
    <property type="molecule type" value="Genomic_DNA"/>
</dbReference>
<reference evidence="1 2" key="1">
    <citation type="submission" date="2005-09" db="EMBL/GenBank/DDBJ databases">
        <authorList>
            <person name="Mural R.J."/>
            <person name="Li P.W."/>
            <person name="Adams M.D."/>
            <person name="Amanatides P.G."/>
            <person name="Baden-Tillson H."/>
            <person name="Barnstead M."/>
            <person name="Chin S.H."/>
            <person name="Dew I."/>
            <person name="Evans C.A."/>
            <person name="Ferriera S."/>
            <person name="Flanigan M."/>
            <person name="Fosler C."/>
            <person name="Glodek A."/>
            <person name="Gu Z."/>
            <person name="Holt R.A."/>
            <person name="Jennings D."/>
            <person name="Kraft C.L."/>
            <person name="Lu F."/>
            <person name="Nguyen T."/>
            <person name="Nusskern D.R."/>
            <person name="Pfannkoch C.M."/>
            <person name="Sitter C."/>
            <person name="Sutton G.G."/>
            <person name="Venter J.C."/>
            <person name="Wang Z."/>
            <person name="Woodage T."/>
            <person name="Zheng X.H."/>
            <person name="Zhong F."/>
        </authorList>
    </citation>
    <scope>NUCLEOTIDE SEQUENCE [LARGE SCALE GENOMIC DNA]</scope>
    <source>
        <strain>BN</strain>
        <strain evidence="2">Sprague-Dawley</strain>
    </source>
</reference>
<sequence length="41" mass="4383">MNSTHIFNPSSASLSIQLPVTIGKEEEASPIQAVRALALFN</sequence>
<dbReference type="Proteomes" id="UP000234681">
    <property type="component" value="Chromosome 20"/>
</dbReference>
<accession>A6K3S6</accession>
<feature type="non-terminal residue" evidence="1">
    <location>
        <position position="41"/>
    </location>
</feature>
<name>A6K3S6_RAT</name>
<proteinExistence type="predicted"/>
<organism evidence="1 2">
    <name type="scientific">Rattus norvegicus</name>
    <name type="common">Rat</name>
    <dbReference type="NCBI Taxonomy" id="10116"/>
    <lineage>
        <taxon>Eukaryota</taxon>
        <taxon>Metazoa</taxon>
        <taxon>Chordata</taxon>
        <taxon>Craniata</taxon>
        <taxon>Vertebrata</taxon>
        <taxon>Euteleostomi</taxon>
        <taxon>Mammalia</taxon>
        <taxon>Eutheria</taxon>
        <taxon>Euarchontoglires</taxon>
        <taxon>Glires</taxon>
        <taxon>Rodentia</taxon>
        <taxon>Myomorpha</taxon>
        <taxon>Muroidea</taxon>
        <taxon>Muridae</taxon>
        <taxon>Murinae</taxon>
        <taxon>Rattus</taxon>
    </lineage>
</organism>
<dbReference type="AlphaFoldDB" id="A6K3S6"/>
<evidence type="ECO:0000313" key="2">
    <source>
        <dbReference type="Proteomes" id="UP000234681"/>
    </source>
</evidence>
<gene>
    <name evidence="1" type="ORF">rCG_21991</name>
</gene>
<evidence type="ECO:0000313" key="1">
    <source>
        <dbReference type="EMBL" id="EDL93096.1"/>
    </source>
</evidence>
<protein>
    <submittedName>
        <fullName evidence="1">RCG21991</fullName>
    </submittedName>
</protein>